<name>A0ABQ1SF99_9FLAO</name>
<dbReference type="RefSeq" id="WP_188458532.1">
    <property type="nucleotide sequence ID" value="NZ_BMGM01000006.1"/>
</dbReference>
<gene>
    <name evidence="1" type="ORF">GCM10010832_15440</name>
</gene>
<dbReference type="Proteomes" id="UP000599179">
    <property type="component" value="Unassembled WGS sequence"/>
</dbReference>
<reference evidence="2" key="1">
    <citation type="journal article" date="2019" name="Int. J. Syst. Evol. Microbiol.">
        <title>The Global Catalogue of Microorganisms (GCM) 10K type strain sequencing project: providing services to taxonomists for standard genome sequencing and annotation.</title>
        <authorList>
            <consortium name="The Broad Institute Genomics Platform"/>
            <consortium name="The Broad Institute Genome Sequencing Center for Infectious Disease"/>
            <person name="Wu L."/>
            <person name="Ma J."/>
        </authorList>
    </citation>
    <scope>NUCLEOTIDE SEQUENCE [LARGE SCALE GENOMIC DNA]</scope>
    <source>
        <strain evidence="2">CGMCC 1.12931</strain>
    </source>
</reference>
<evidence type="ECO:0000313" key="2">
    <source>
        <dbReference type="Proteomes" id="UP000599179"/>
    </source>
</evidence>
<sequence>MKTKNEEQTKEFDTVKTFRKIKDQISKDLKDLSFDEIKEYLKKESSKLQVK</sequence>
<comment type="caution">
    <text evidence="1">The sequence shown here is derived from an EMBL/GenBank/DDBJ whole genome shotgun (WGS) entry which is preliminary data.</text>
</comment>
<accession>A0ABQ1SF99</accession>
<organism evidence="1 2">
    <name type="scientific">Psychroflexus planctonicus</name>
    <dbReference type="NCBI Taxonomy" id="1526575"/>
    <lineage>
        <taxon>Bacteria</taxon>
        <taxon>Pseudomonadati</taxon>
        <taxon>Bacteroidota</taxon>
        <taxon>Flavobacteriia</taxon>
        <taxon>Flavobacteriales</taxon>
        <taxon>Flavobacteriaceae</taxon>
        <taxon>Psychroflexus</taxon>
    </lineage>
</organism>
<keyword evidence="2" id="KW-1185">Reference proteome</keyword>
<protein>
    <submittedName>
        <fullName evidence="1">Uncharacterized protein</fullName>
    </submittedName>
</protein>
<dbReference type="EMBL" id="BMGM01000006">
    <property type="protein sequence ID" value="GGE36156.1"/>
    <property type="molecule type" value="Genomic_DNA"/>
</dbReference>
<evidence type="ECO:0000313" key="1">
    <source>
        <dbReference type="EMBL" id="GGE36156.1"/>
    </source>
</evidence>
<proteinExistence type="predicted"/>